<reference evidence="3 4" key="1">
    <citation type="submission" date="2022-06" db="EMBL/GenBank/DDBJ databases">
        <title>Genomic Encyclopedia of Archaeal and Bacterial Type Strains, Phase II (KMG-II): from individual species to whole genera.</title>
        <authorList>
            <person name="Goeker M."/>
        </authorList>
    </citation>
    <scope>NUCLEOTIDE SEQUENCE [LARGE SCALE GENOMIC DNA]</scope>
    <source>
        <strain evidence="3 4">DSM 44255</strain>
    </source>
</reference>
<dbReference type="PANTHER" id="PTHR46558:SF4">
    <property type="entry name" value="DNA-BIDING PHAGE PROTEIN"/>
    <property type="match status" value="1"/>
</dbReference>
<gene>
    <name evidence="3" type="ORF">LV75_005270</name>
</gene>
<dbReference type="SUPFAM" id="SSF47413">
    <property type="entry name" value="lambda repressor-like DNA-binding domains"/>
    <property type="match status" value="1"/>
</dbReference>
<dbReference type="PROSITE" id="PS50943">
    <property type="entry name" value="HTH_CROC1"/>
    <property type="match status" value="1"/>
</dbReference>
<dbReference type="Gene3D" id="1.10.260.40">
    <property type="entry name" value="lambda repressor-like DNA-binding domains"/>
    <property type="match status" value="1"/>
</dbReference>
<keyword evidence="1 3" id="KW-0238">DNA-binding</keyword>
<dbReference type="GO" id="GO:0003677">
    <property type="term" value="F:DNA binding"/>
    <property type="evidence" value="ECO:0007669"/>
    <property type="project" value="UniProtKB-KW"/>
</dbReference>
<dbReference type="InterPro" id="IPR001387">
    <property type="entry name" value="Cro/C1-type_HTH"/>
</dbReference>
<sequence length="215" mass="24059">MGNRGTLSTMTVRRSELARRRKAQGLSQEQLAEALHVDRITVYRWEAGRNEPQPYLWPKLAALLGISRSELVQLLSPQPGAFPTPPAATPLSGAQDTEHLAKALTDSARFFDGPIIGYFELQLRTYMSYDGTEGPRTALPGVLGLLRAVKDNAREVPHRVRGDLLRFGAKSAEFAGWLYRDLQETAAARFWHDRATEWAQEAGDLPFQGYVLLKR</sequence>
<dbReference type="SMART" id="SM00530">
    <property type="entry name" value="HTH_XRE"/>
    <property type="match status" value="1"/>
</dbReference>
<feature type="domain" description="HTH cro/C1-type" evidence="2">
    <location>
        <begin position="17"/>
        <end position="71"/>
    </location>
</feature>
<proteinExistence type="predicted"/>
<evidence type="ECO:0000256" key="1">
    <source>
        <dbReference type="ARBA" id="ARBA00023125"/>
    </source>
</evidence>
<dbReference type="InterPro" id="IPR010982">
    <property type="entry name" value="Lambda_DNA-bd_dom_sf"/>
</dbReference>
<dbReference type="Pfam" id="PF01381">
    <property type="entry name" value="HTH_3"/>
    <property type="match status" value="1"/>
</dbReference>
<evidence type="ECO:0000313" key="4">
    <source>
        <dbReference type="Proteomes" id="UP001205185"/>
    </source>
</evidence>
<accession>A0ABT1IJB9</accession>
<comment type="caution">
    <text evidence="3">The sequence shown here is derived from an EMBL/GenBank/DDBJ whole genome shotgun (WGS) entry which is preliminary data.</text>
</comment>
<name>A0ABT1IJB9_9PSEU</name>
<dbReference type="Proteomes" id="UP001205185">
    <property type="component" value="Unassembled WGS sequence"/>
</dbReference>
<evidence type="ECO:0000313" key="3">
    <source>
        <dbReference type="EMBL" id="MCP2272744.1"/>
    </source>
</evidence>
<dbReference type="EMBL" id="JAMTCO010000013">
    <property type="protein sequence ID" value="MCP2272744.1"/>
    <property type="molecule type" value="Genomic_DNA"/>
</dbReference>
<organism evidence="3 4">
    <name type="scientific">Actinokineospora diospyrosa</name>
    <dbReference type="NCBI Taxonomy" id="103728"/>
    <lineage>
        <taxon>Bacteria</taxon>
        <taxon>Bacillati</taxon>
        <taxon>Actinomycetota</taxon>
        <taxon>Actinomycetes</taxon>
        <taxon>Pseudonocardiales</taxon>
        <taxon>Pseudonocardiaceae</taxon>
        <taxon>Actinokineospora</taxon>
    </lineage>
</organism>
<keyword evidence="4" id="KW-1185">Reference proteome</keyword>
<dbReference type="PANTHER" id="PTHR46558">
    <property type="entry name" value="TRACRIPTIONAL REGULATORY PROTEIN-RELATED-RELATED"/>
    <property type="match status" value="1"/>
</dbReference>
<protein>
    <submittedName>
        <fullName evidence="3">DNA-binding transcriptional regulator, XRE-family HTH domain</fullName>
    </submittedName>
</protein>
<evidence type="ECO:0000259" key="2">
    <source>
        <dbReference type="PROSITE" id="PS50943"/>
    </source>
</evidence>
<dbReference type="CDD" id="cd00093">
    <property type="entry name" value="HTH_XRE"/>
    <property type="match status" value="1"/>
</dbReference>